<sequence length="147" mass="16556">MNDYLFTLPDEVSRDRSHHELSTVSVVVGGWIMDVKQFQSRVRLSARRPNRSVRSALPSGPGPVAAGINHRKAQSGGIQTLHPRWTSVCLHTCADSSEIKKHRGVELNRSFRKTLSWYMVQRKRIHAHTQCGSLLRSFHICGRASTA</sequence>
<organism evidence="1 2">
    <name type="scientific">Puccinia coronata f. sp. avenae</name>
    <dbReference type="NCBI Taxonomy" id="200324"/>
    <lineage>
        <taxon>Eukaryota</taxon>
        <taxon>Fungi</taxon>
        <taxon>Dikarya</taxon>
        <taxon>Basidiomycota</taxon>
        <taxon>Pucciniomycotina</taxon>
        <taxon>Pucciniomycetes</taxon>
        <taxon>Pucciniales</taxon>
        <taxon>Pucciniaceae</taxon>
        <taxon>Puccinia</taxon>
    </lineage>
</organism>
<accession>A0A2N5SAF7</accession>
<protein>
    <submittedName>
        <fullName evidence="1">Uncharacterized protein</fullName>
    </submittedName>
</protein>
<dbReference type="AlphaFoldDB" id="A0A2N5SAF7"/>
<dbReference type="EMBL" id="PGCJ01001069">
    <property type="protein sequence ID" value="PLW10226.1"/>
    <property type="molecule type" value="Genomic_DNA"/>
</dbReference>
<evidence type="ECO:0000313" key="1">
    <source>
        <dbReference type="EMBL" id="PLW10226.1"/>
    </source>
</evidence>
<comment type="caution">
    <text evidence="1">The sequence shown here is derived from an EMBL/GenBank/DDBJ whole genome shotgun (WGS) entry which is preliminary data.</text>
</comment>
<name>A0A2N5SAF7_9BASI</name>
<dbReference type="Proteomes" id="UP000235388">
    <property type="component" value="Unassembled WGS sequence"/>
</dbReference>
<reference evidence="1 2" key="1">
    <citation type="submission" date="2017-11" db="EMBL/GenBank/DDBJ databases">
        <title>De novo assembly and phasing of dikaryotic genomes from two isolates of Puccinia coronata f. sp. avenae, the causal agent of oat crown rust.</title>
        <authorList>
            <person name="Miller M.E."/>
            <person name="Zhang Y."/>
            <person name="Omidvar V."/>
            <person name="Sperschneider J."/>
            <person name="Schwessinger B."/>
            <person name="Raley C."/>
            <person name="Palmer J.M."/>
            <person name="Garnica D."/>
            <person name="Upadhyaya N."/>
            <person name="Rathjen J."/>
            <person name="Taylor J.M."/>
            <person name="Park R.F."/>
            <person name="Dodds P.N."/>
            <person name="Hirsch C.D."/>
            <person name="Kianian S.F."/>
            <person name="Figueroa M."/>
        </authorList>
    </citation>
    <scope>NUCLEOTIDE SEQUENCE [LARGE SCALE GENOMIC DNA]</scope>
    <source>
        <strain evidence="1">12NC29</strain>
    </source>
</reference>
<evidence type="ECO:0000313" key="2">
    <source>
        <dbReference type="Proteomes" id="UP000235388"/>
    </source>
</evidence>
<gene>
    <name evidence="1" type="ORF">PCANC_19939</name>
</gene>
<proteinExistence type="predicted"/>
<keyword evidence="2" id="KW-1185">Reference proteome</keyword>